<dbReference type="EMBL" id="MU858056">
    <property type="protein sequence ID" value="KAK4217990.1"/>
    <property type="molecule type" value="Genomic_DNA"/>
</dbReference>
<dbReference type="AlphaFoldDB" id="A0AAN7BEE4"/>
<feature type="domain" description="Rab-GAP TBC" evidence="3">
    <location>
        <begin position="36"/>
        <end position="297"/>
    </location>
</feature>
<dbReference type="Gene3D" id="1.10.8.270">
    <property type="entry name" value="putative rabgap domain of human tbc1 domain family member 14 like domains"/>
    <property type="match status" value="1"/>
</dbReference>
<evidence type="ECO:0000256" key="1">
    <source>
        <dbReference type="ARBA" id="ARBA00022468"/>
    </source>
</evidence>
<name>A0AAN7BEE4_9PEZI</name>
<comment type="caution">
    <text evidence="4">The sequence shown here is derived from an EMBL/GenBank/DDBJ whole genome shotgun (WGS) entry which is preliminary data.</text>
</comment>
<dbReference type="Proteomes" id="UP001301769">
    <property type="component" value="Unassembled WGS sequence"/>
</dbReference>
<dbReference type="SUPFAM" id="SSF47923">
    <property type="entry name" value="Ypt/Rab-GAP domain of gyp1p"/>
    <property type="match status" value="2"/>
</dbReference>
<evidence type="ECO:0000313" key="4">
    <source>
        <dbReference type="EMBL" id="KAK4217990.1"/>
    </source>
</evidence>
<accession>A0AAN7BEE4</accession>
<keyword evidence="1" id="KW-0343">GTPase activation</keyword>
<dbReference type="InterPro" id="IPR000195">
    <property type="entry name" value="Rab-GAP-TBC_dom"/>
</dbReference>
<organism evidence="4 5">
    <name type="scientific">Rhypophila decipiens</name>
    <dbReference type="NCBI Taxonomy" id="261697"/>
    <lineage>
        <taxon>Eukaryota</taxon>
        <taxon>Fungi</taxon>
        <taxon>Dikarya</taxon>
        <taxon>Ascomycota</taxon>
        <taxon>Pezizomycotina</taxon>
        <taxon>Sordariomycetes</taxon>
        <taxon>Sordariomycetidae</taxon>
        <taxon>Sordariales</taxon>
        <taxon>Naviculisporaceae</taxon>
        <taxon>Rhypophila</taxon>
    </lineage>
</organism>
<dbReference type="FunFam" id="1.10.8.270:FF:000031">
    <property type="entry name" value="TBC1 domain family member 5"/>
    <property type="match status" value="1"/>
</dbReference>
<sequence>MRSLDETKARWEATVTKSENIAQLRRVIKFDESGNPCQSGCRSVCWKAFLLFRDEAQSNWPDILRDCRNSYSLMCAEHLRFIKHPEQLTALPVDPLADDPDSPWDALRNDELVRAEILQDVRRLPDEPFYHEENVQTMILDILFLYCKLNPAMGGYRQGMHELLAPIVYVVAQDAIDRSAIAIGDPVDPTMVDMLDSYFVEHDSYALFDKVMGRASIFYEVGSGSGPAATERNIIVEKSKYIHQVALMKIDPELATHLNNIEVLPQIFLIRWVRLLFSREFPFEQLLSFWDALFAFDPDLELIDLICVSMLLRVRWTLLEADYSVALQLLLKYPAPQPPHGPHTFVEDALYLRTHSDAAGGTTLIFKYTGRSPAAAPVPSPSPRSLTPSFQGFGSLRQRTLGARSPLSASARLLQQQSVEAILQGAAKGMIERGEKLGINQAVRDAVGEIRRNVQGLQESRSPGRRNPGLSGDNSQPLALALMERRNQQLAAMLDESINTLKQLTTSESLDKEQRSQELDLAAARIQFVKICLEDSSITLPDEDMPAMGKLSISAPEVRSPTVALDTTPVVFTSSAVEETRTALSRVPSPTSKQLGGAISPVPEEGTFIGQLAEEIPDKMDTDLPEQHVTLLQHNKSTMQAPETKSIQQSPPTATAKPEPVLKDIIPPPPVQERPHGPIPTRSTLAQSSFSWMLEPDITPVSSSSPSSLRGRPLPSSSTNNNNSKTPSSPPSAKRASSARQRNAFLFGEVTLDSLEPSGASVEKKVSTSEIFGLEPLRKAG</sequence>
<feature type="region of interest" description="Disordered" evidence="2">
    <location>
        <begin position="454"/>
        <end position="475"/>
    </location>
</feature>
<keyword evidence="5" id="KW-1185">Reference proteome</keyword>
<evidence type="ECO:0000256" key="2">
    <source>
        <dbReference type="SAM" id="MobiDB-lite"/>
    </source>
</evidence>
<reference evidence="4" key="2">
    <citation type="submission" date="2023-05" db="EMBL/GenBank/DDBJ databases">
        <authorList>
            <consortium name="Lawrence Berkeley National Laboratory"/>
            <person name="Steindorff A."/>
            <person name="Hensen N."/>
            <person name="Bonometti L."/>
            <person name="Westerberg I."/>
            <person name="Brannstrom I.O."/>
            <person name="Guillou S."/>
            <person name="Cros-Aarteil S."/>
            <person name="Calhoun S."/>
            <person name="Haridas S."/>
            <person name="Kuo A."/>
            <person name="Mondo S."/>
            <person name="Pangilinan J."/>
            <person name="Riley R."/>
            <person name="Labutti K."/>
            <person name="Andreopoulos B."/>
            <person name="Lipzen A."/>
            <person name="Chen C."/>
            <person name="Yanf M."/>
            <person name="Daum C."/>
            <person name="Ng V."/>
            <person name="Clum A."/>
            <person name="Ohm R."/>
            <person name="Martin F."/>
            <person name="Silar P."/>
            <person name="Natvig D."/>
            <person name="Lalanne C."/>
            <person name="Gautier V."/>
            <person name="Ament-Velasquez S.L."/>
            <person name="Kruys A."/>
            <person name="Hutchinson M.I."/>
            <person name="Powell A.J."/>
            <person name="Barry K."/>
            <person name="Miller A.N."/>
            <person name="Grigoriev I.V."/>
            <person name="Debuchy R."/>
            <person name="Gladieux P."/>
            <person name="Thoren M.H."/>
            <person name="Johannesson H."/>
        </authorList>
    </citation>
    <scope>NUCLEOTIDE SEQUENCE</scope>
    <source>
        <strain evidence="4">PSN293</strain>
    </source>
</reference>
<evidence type="ECO:0000259" key="3">
    <source>
        <dbReference type="PROSITE" id="PS50086"/>
    </source>
</evidence>
<dbReference type="SMART" id="SM00164">
    <property type="entry name" value="TBC"/>
    <property type="match status" value="1"/>
</dbReference>
<dbReference type="GO" id="GO:0005096">
    <property type="term" value="F:GTPase activator activity"/>
    <property type="evidence" value="ECO:0007669"/>
    <property type="project" value="UniProtKB-KW"/>
</dbReference>
<reference evidence="4" key="1">
    <citation type="journal article" date="2023" name="Mol. Phylogenet. Evol.">
        <title>Genome-scale phylogeny and comparative genomics of the fungal order Sordariales.</title>
        <authorList>
            <person name="Hensen N."/>
            <person name="Bonometti L."/>
            <person name="Westerberg I."/>
            <person name="Brannstrom I.O."/>
            <person name="Guillou S."/>
            <person name="Cros-Aarteil S."/>
            <person name="Calhoun S."/>
            <person name="Haridas S."/>
            <person name="Kuo A."/>
            <person name="Mondo S."/>
            <person name="Pangilinan J."/>
            <person name="Riley R."/>
            <person name="LaButti K."/>
            <person name="Andreopoulos B."/>
            <person name="Lipzen A."/>
            <person name="Chen C."/>
            <person name="Yan M."/>
            <person name="Daum C."/>
            <person name="Ng V."/>
            <person name="Clum A."/>
            <person name="Steindorff A."/>
            <person name="Ohm R.A."/>
            <person name="Martin F."/>
            <person name="Silar P."/>
            <person name="Natvig D.O."/>
            <person name="Lalanne C."/>
            <person name="Gautier V."/>
            <person name="Ament-Velasquez S.L."/>
            <person name="Kruys A."/>
            <person name="Hutchinson M.I."/>
            <person name="Powell A.J."/>
            <person name="Barry K."/>
            <person name="Miller A.N."/>
            <person name="Grigoriev I.V."/>
            <person name="Debuchy R."/>
            <person name="Gladieux P."/>
            <person name="Hiltunen Thoren M."/>
            <person name="Johannesson H."/>
        </authorList>
    </citation>
    <scope>NUCLEOTIDE SEQUENCE</scope>
    <source>
        <strain evidence="4">PSN293</strain>
    </source>
</reference>
<feature type="region of interest" description="Disordered" evidence="2">
    <location>
        <begin position="637"/>
        <end position="683"/>
    </location>
</feature>
<feature type="compositionally biased region" description="Low complexity" evidence="2">
    <location>
        <begin position="702"/>
        <end position="740"/>
    </location>
</feature>
<proteinExistence type="predicted"/>
<feature type="region of interest" description="Disordered" evidence="2">
    <location>
        <begin position="582"/>
        <end position="603"/>
    </location>
</feature>
<feature type="compositionally biased region" description="Polar residues" evidence="2">
    <location>
        <begin position="637"/>
        <end position="653"/>
    </location>
</feature>
<dbReference type="Pfam" id="PF00566">
    <property type="entry name" value="RabGAP-TBC"/>
    <property type="match status" value="1"/>
</dbReference>
<dbReference type="PANTHER" id="PTHR22957">
    <property type="entry name" value="TBC1 DOMAIN FAMILY MEMBER GTPASE-ACTIVATING PROTEIN"/>
    <property type="match status" value="1"/>
</dbReference>
<protein>
    <submittedName>
        <fullName evidence="4">TBC1 domain family member 5</fullName>
    </submittedName>
</protein>
<dbReference type="PROSITE" id="PS50086">
    <property type="entry name" value="TBC_RABGAP"/>
    <property type="match status" value="1"/>
</dbReference>
<feature type="region of interest" description="Disordered" evidence="2">
    <location>
        <begin position="697"/>
        <end position="781"/>
    </location>
</feature>
<evidence type="ECO:0000313" key="5">
    <source>
        <dbReference type="Proteomes" id="UP001301769"/>
    </source>
</evidence>
<gene>
    <name evidence="4" type="ORF">QBC37DRAFT_384073</name>
</gene>
<dbReference type="PANTHER" id="PTHR22957:SF337">
    <property type="entry name" value="TBC1 DOMAIN FAMILY MEMBER 5"/>
    <property type="match status" value="1"/>
</dbReference>
<dbReference type="Gene3D" id="1.10.472.80">
    <property type="entry name" value="Ypt/Rab-GAP domain of gyp1p, domain 3"/>
    <property type="match status" value="1"/>
</dbReference>
<dbReference type="FunFam" id="1.10.472.80:FF:000038">
    <property type="entry name" value="TBC1 domain family member 5"/>
    <property type="match status" value="1"/>
</dbReference>
<dbReference type="InterPro" id="IPR035969">
    <property type="entry name" value="Rab-GAP_TBC_sf"/>
</dbReference>